<dbReference type="EMBL" id="JACIJD010000016">
    <property type="protein sequence ID" value="MBB5695304.1"/>
    <property type="molecule type" value="Genomic_DNA"/>
</dbReference>
<dbReference type="InterPro" id="IPR002925">
    <property type="entry name" value="Dienelactn_hydro"/>
</dbReference>
<proteinExistence type="predicted"/>
<organism evidence="3 4">
    <name type="scientific">Muricoccus pecuniae</name>
    <dbReference type="NCBI Taxonomy" id="693023"/>
    <lineage>
        <taxon>Bacteria</taxon>
        <taxon>Pseudomonadati</taxon>
        <taxon>Pseudomonadota</taxon>
        <taxon>Alphaproteobacteria</taxon>
        <taxon>Acetobacterales</taxon>
        <taxon>Roseomonadaceae</taxon>
        <taxon>Muricoccus</taxon>
    </lineage>
</organism>
<dbReference type="Gene3D" id="3.40.50.1820">
    <property type="entry name" value="alpha/beta hydrolase"/>
    <property type="match status" value="1"/>
</dbReference>
<evidence type="ECO:0000259" key="2">
    <source>
        <dbReference type="Pfam" id="PF01738"/>
    </source>
</evidence>
<keyword evidence="4" id="KW-1185">Reference proteome</keyword>
<keyword evidence="3" id="KW-0378">Hydrolase</keyword>
<dbReference type="RefSeq" id="WP_184520507.1">
    <property type="nucleotide sequence ID" value="NZ_JACIJD010000016.1"/>
</dbReference>
<evidence type="ECO:0000313" key="3">
    <source>
        <dbReference type="EMBL" id="MBB5695304.1"/>
    </source>
</evidence>
<dbReference type="InterPro" id="IPR029058">
    <property type="entry name" value="AB_hydrolase_fold"/>
</dbReference>
<gene>
    <name evidence="3" type="ORF">FHS87_003359</name>
</gene>
<dbReference type="Proteomes" id="UP000580654">
    <property type="component" value="Unassembled WGS sequence"/>
</dbReference>
<dbReference type="AlphaFoldDB" id="A0A840YLN2"/>
<evidence type="ECO:0000313" key="4">
    <source>
        <dbReference type="Proteomes" id="UP000580654"/>
    </source>
</evidence>
<feature type="domain" description="Dienelactone hydrolase" evidence="2">
    <location>
        <begin position="69"/>
        <end position="195"/>
    </location>
</feature>
<dbReference type="Pfam" id="PF01738">
    <property type="entry name" value="DLH"/>
    <property type="match status" value="1"/>
</dbReference>
<name>A0A840YLN2_9PROT</name>
<accession>A0A840YLN2</accession>
<comment type="caution">
    <text evidence="3">The sequence shown here is derived from an EMBL/GenBank/DDBJ whole genome shotgun (WGS) entry which is preliminary data.</text>
</comment>
<evidence type="ECO:0000256" key="1">
    <source>
        <dbReference type="SAM" id="SignalP"/>
    </source>
</evidence>
<dbReference type="GO" id="GO:0016787">
    <property type="term" value="F:hydrolase activity"/>
    <property type="evidence" value="ECO:0007669"/>
    <property type="project" value="UniProtKB-KW"/>
</dbReference>
<feature type="chain" id="PRO_5032334478" evidence="1">
    <location>
        <begin position="21"/>
        <end position="317"/>
    </location>
</feature>
<feature type="signal peptide" evidence="1">
    <location>
        <begin position="1"/>
        <end position="20"/>
    </location>
</feature>
<dbReference type="SUPFAM" id="SSF53474">
    <property type="entry name" value="alpha/beta-Hydrolases"/>
    <property type="match status" value="1"/>
</dbReference>
<keyword evidence="1" id="KW-0732">Signal</keyword>
<protein>
    <submittedName>
        <fullName evidence="3">Dienelactone hydrolase</fullName>
    </submittedName>
</protein>
<sequence length="317" mass="31603">MRTSLNVLAALVLGGGAALADLPANGEAGAMRVALPGIAPLPAPAAAEAPAGEVLALRLARSDGAPREMAARLTRPARGGEAPAVILLPDGLGLDQRSAAMAERFAGEGWAVLEIDPDPVSTDGHSPADAGPLAMGADAGGLVGDLALVLELLGGDPGIDANRVAVVGLGTGGRAALLAGSEERMARELGAYGPRFAAHAALYPGCSALLAEGFAAPGSWSAAPAAVFHAGGTPGQSAPSCGALRDALALHGRVPALWQEYRTATYGWDLGTVVGGVPVRLANLGGGPVRVTADRGVAEDAMDRLLRFLRPALSPGR</sequence>
<reference evidence="3 4" key="1">
    <citation type="submission" date="2020-08" db="EMBL/GenBank/DDBJ databases">
        <title>Genomic Encyclopedia of Type Strains, Phase IV (KMG-IV): sequencing the most valuable type-strain genomes for metagenomic binning, comparative biology and taxonomic classification.</title>
        <authorList>
            <person name="Goeker M."/>
        </authorList>
    </citation>
    <scope>NUCLEOTIDE SEQUENCE [LARGE SCALE GENOMIC DNA]</scope>
    <source>
        <strain evidence="3 4">DSM 25622</strain>
    </source>
</reference>